<sequence>MKKLIKGVIIFVCLLNIKIVSKAQTIDFAPLDAYWKLIEPLKSGDSLSLITWKNFLDIEPNKIYVQNQGFDNDYLERLRKTIQLVYMSKNENILAKRVVAIDKDPSSYWLTYKVYVYKKYEKELKAFQNQLINPSYIPLIYKNSFEWLPKKLQNKDGKIDIHFLGIENDAIAGDGIVITTLWTLYNQDKLKMGGLLGHEMHHVLRKPITFPKIDEQDLGIIYFINATLNEGTADMIDKVVNIEYQGELPMGMSYKDFELFQADSIVAQVDINLIEMQKSEGKIFKTEKDYRNLVRWTSGHCPGYYMTDIVVRQGYKKRLMQNIQNPFEFIYLYNKAAKKDKEKPHVFSDEAIAYIKLMENKYWKYK</sequence>
<protein>
    <submittedName>
        <fullName evidence="1">Uncharacterized protein</fullName>
    </submittedName>
</protein>
<accession>A0A179DI75</accession>
<reference evidence="1 2" key="2">
    <citation type="submission" date="2016-06" db="EMBL/GenBank/DDBJ databases">
        <title>Pedobacter psychrophilus sp. nov., isolated from Antarctic fragmentary rock.</title>
        <authorList>
            <person name="Svec P."/>
        </authorList>
    </citation>
    <scope>NUCLEOTIDE SEQUENCE [LARGE SCALE GENOMIC DNA]</scope>
    <source>
        <strain evidence="1 2">CCM 8644</strain>
    </source>
</reference>
<evidence type="ECO:0000313" key="2">
    <source>
        <dbReference type="Proteomes" id="UP000078459"/>
    </source>
</evidence>
<name>A0A179DI75_9SPHI</name>
<dbReference type="OrthoDB" id="657291at2"/>
<dbReference type="Pfam" id="PF18958">
    <property type="entry name" value="DUF5700"/>
    <property type="match status" value="1"/>
</dbReference>
<proteinExistence type="predicted"/>
<dbReference type="EMBL" id="LWHJ01000022">
    <property type="protein sequence ID" value="OAQ40766.1"/>
    <property type="molecule type" value="Genomic_DNA"/>
</dbReference>
<organism evidence="1 2">
    <name type="scientific">Pedobacter psychrophilus</name>
    <dbReference type="NCBI Taxonomy" id="1826909"/>
    <lineage>
        <taxon>Bacteria</taxon>
        <taxon>Pseudomonadati</taxon>
        <taxon>Bacteroidota</taxon>
        <taxon>Sphingobacteriia</taxon>
        <taxon>Sphingobacteriales</taxon>
        <taxon>Sphingobacteriaceae</taxon>
        <taxon>Pedobacter</taxon>
    </lineage>
</organism>
<dbReference type="AlphaFoldDB" id="A0A179DI75"/>
<dbReference type="RefSeq" id="WP_068821997.1">
    <property type="nucleotide sequence ID" value="NZ_LWHJ01000022.1"/>
</dbReference>
<dbReference type="STRING" id="1826909.A5893_07455"/>
<comment type="caution">
    <text evidence="1">The sequence shown here is derived from an EMBL/GenBank/DDBJ whole genome shotgun (WGS) entry which is preliminary data.</text>
</comment>
<evidence type="ECO:0000313" key="1">
    <source>
        <dbReference type="EMBL" id="OAQ40766.1"/>
    </source>
</evidence>
<keyword evidence="2" id="KW-1185">Reference proteome</keyword>
<reference evidence="1 2" key="1">
    <citation type="submission" date="2016-04" db="EMBL/GenBank/DDBJ databases">
        <authorList>
            <person name="Evans L.H."/>
            <person name="Alamgir A."/>
            <person name="Owens N."/>
            <person name="Weber N.D."/>
            <person name="Virtaneva K."/>
            <person name="Barbian K."/>
            <person name="Babar A."/>
            <person name="Rosenke K."/>
        </authorList>
    </citation>
    <scope>NUCLEOTIDE SEQUENCE [LARGE SCALE GENOMIC DNA]</scope>
    <source>
        <strain evidence="1 2">CCM 8644</strain>
    </source>
</reference>
<gene>
    <name evidence="1" type="ORF">A5893_07455</name>
</gene>
<dbReference type="Proteomes" id="UP000078459">
    <property type="component" value="Unassembled WGS sequence"/>
</dbReference>
<dbReference type="InterPro" id="IPR043754">
    <property type="entry name" value="DUF5700"/>
</dbReference>